<reference evidence="2" key="4">
    <citation type="submission" date="2019-03" db="UniProtKB">
        <authorList>
            <consortium name="EnsemblPlants"/>
        </authorList>
    </citation>
    <scope>IDENTIFICATION</scope>
</reference>
<organism evidence="2 3">
    <name type="scientific">Aegilops tauschii subsp. strangulata</name>
    <name type="common">Goatgrass</name>
    <dbReference type="NCBI Taxonomy" id="200361"/>
    <lineage>
        <taxon>Eukaryota</taxon>
        <taxon>Viridiplantae</taxon>
        <taxon>Streptophyta</taxon>
        <taxon>Embryophyta</taxon>
        <taxon>Tracheophyta</taxon>
        <taxon>Spermatophyta</taxon>
        <taxon>Magnoliopsida</taxon>
        <taxon>Liliopsida</taxon>
        <taxon>Poales</taxon>
        <taxon>Poaceae</taxon>
        <taxon>BOP clade</taxon>
        <taxon>Pooideae</taxon>
        <taxon>Triticodae</taxon>
        <taxon>Triticeae</taxon>
        <taxon>Triticinae</taxon>
        <taxon>Aegilops</taxon>
    </lineage>
</organism>
<reference evidence="3" key="1">
    <citation type="journal article" date="2014" name="Science">
        <title>Ancient hybridizations among the ancestral genomes of bread wheat.</title>
        <authorList>
            <consortium name="International Wheat Genome Sequencing Consortium,"/>
            <person name="Marcussen T."/>
            <person name="Sandve S.R."/>
            <person name="Heier L."/>
            <person name="Spannagl M."/>
            <person name="Pfeifer M."/>
            <person name="Jakobsen K.S."/>
            <person name="Wulff B.B."/>
            <person name="Steuernagel B."/>
            <person name="Mayer K.F."/>
            <person name="Olsen O.A."/>
        </authorList>
    </citation>
    <scope>NUCLEOTIDE SEQUENCE [LARGE SCALE GENOMIC DNA]</scope>
    <source>
        <strain evidence="3">cv. AL8/78</strain>
    </source>
</reference>
<name>A0A453CCS7_AEGTS</name>
<keyword evidence="3" id="KW-1185">Reference proteome</keyword>
<dbReference type="AlphaFoldDB" id="A0A453CCS7"/>
<feature type="region of interest" description="Disordered" evidence="1">
    <location>
        <begin position="79"/>
        <end position="123"/>
    </location>
</feature>
<dbReference type="Proteomes" id="UP000015105">
    <property type="component" value="Chromosome 2D"/>
</dbReference>
<evidence type="ECO:0000256" key="1">
    <source>
        <dbReference type="SAM" id="MobiDB-lite"/>
    </source>
</evidence>
<dbReference type="Gramene" id="AET2Gv20806600.29">
    <property type="protein sequence ID" value="AET2Gv20806600.29"/>
    <property type="gene ID" value="AET2Gv20806600"/>
</dbReference>
<reference evidence="2" key="3">
    <citation type="journal article" date="2017" name="Nature">
        <title>Genome sequence of the progenitor of the wheat D genome Aegilops tauschii.</title>
        <authorList>
            <person name="Luo M.C."/>
            <person name="Gu Y.Q."/>
            <person name="Puiu D."/>
            <person name="Wang H."/>
            <person name="Twardziok S.O."/>
            <person name="Deal K.R."/>
            <person name="Huo N."/>
            <person name="Zhu T."/>
            <person name="Wang L."/>
            <person name="Wang Y."/>
            <person name="McGuire P.E."/>
            <person name="Liu S."/>
            <person name="Long H."/>
            <person name="Ramasamy R.K."/>
            <person name="Rodriguez J.C."/>
            <person name="Van S.L."/>
            <person name="Yuan L."/>
            <person name="Wang Z."/>
            <person name="Xia Z."/>
            <person name="Xiao L."/>
            <person name="Anderson O.D."/>
            <person name="Ouyang S."/>
            <person name="Liang Y."/>
            <person name="Zimin A.V."/>
            <person name="Pertea G."/>
            <person name="Qi P."/>
            <person name="Bennetzen J.L."/>
            <person name="Dai X."/>
            <person name="Dawson M.W."/>
            <person name="Muller H.G."/>
            <person name="Kugler K."/>
            <person name="Rivarola-Duarte L."/>
            <person name="Spannagl M."/>
            <person name="Mayer K.F.X."/>
            <person name="Lu F.H."/>
            <person name="Bevan M.W."/>
            <person name="Leroy P."/>
            <person name="Li P."/>
            <person name="You F.M."/>
            <person name="Sun Q."/>
            <person name="Liu Z."/>
            <person name="Lyons E."/>
            <person name="Wicker T."/>
            <person name="Salzberg S.L."/>
            <person name="Devos K.M."/>
            <person name="Dvorak J."/>
        </authorList>
    </citation>
    <scope>NUCLEOTIDE SEQUENCE [LARGE SCALE GENOMIC DNA]</scope>
    <source>
        <strain evidence="2">cv. AL8/78</strain>
    </source>
</reference>
<sequence>SSVSSVSPAVGPEGPRPPRVSDATFRSPAYRSSAPRHVELARCSPALAISHFSSIPTFPPPSPLVAGPDLTSRRHCRSRDFAGLESDTARRRRFQPPAPSSSANPWLSPASGGSGGLIRRPIR</sequence>
<dbReference type="EnsemblPlants" id="AET2Gv20806600.29">
    <property type="protein sequence ID" value="AET2Gv20806600.29"/>
    <property type="gene ID" value="AET2Gv20806600"/>
</dbReference>
<feature type="region of interest" description="Disordered" evidence="1">
    <location>
        <begin position="1"/>
        <end position="36"/>
    </location>
</feature>
<reference evidence="3" key="2">
    <citation type="journal article" date="2017" name="Nat. Plants">
        <title>The Aegilops tauschii genome reveals multiple impacts of transposons.</title>
        <authorList>
            <person name="Zhao G."/>
            <person name="Zou C."/>
            <person name="Li K."/>
            <person name="Wang K."/>
            <person name="Li T."/>
            <person name="Gao L."/>
            <person name="Zhang X."/>
            <person name="Wang H."/>
            <person name="Yang Z."/>
            <person name="Liu X."/>
            <person name="Jiang W."/>
            <person name="Mao L."/>
            <person name="Kong X."/>
            <person name="Jiao Y."/>
            <person name="Jia J."/>
        </authorList>
    </citation>
    <scope>NUCLEOTIDE SEQUENCE [LARGE SCALE GENOMIC DNA]</scope>
    <source>
        <strain evidence="3">cv. AL8/78</strain>
    </source>
</reference>
<accession>A0A453CCS7</accession>
<proteinExistence type="predicted"/>
<evidence type="ECO:0000313" key="3">
    <source>
        <dbReference type="Proteomes" id="UP000015105"/>
    </source>
</evidence>
<reference evidence="2" key="5">
    <citation type="journal article" date="2021" name="G3 (Bethesda)">
        <title>Aegilops tauschii genome assembly Aet v5.0 features greater sequence contiguity and improved annotation.</title>
        <authorList>
            <person name="Wang L."/>
            <person name="Zhu T."/>
            <person name="Rodriguez J.C."/>
            <person name="Deal K.R."/>
            <person name="Dubcovsky J."/>
            <person name="McGuire P.E."/>
            <person name="Lux T."/>
            <person name="Spannagl M."/>
            <person name="Mayer K.F.X."/>
            <person name="Baldrich P."/>
            <person name="Meyers B.C."/>
            <person name="Huo N."/>
            <person name="Gu Y.Q."/>
            <person name="Zhou H."/>
            <person name="Devos K.M."/>
            <person name="Bennetzen J.L."/>
            <person name="Unver T."/>
            <person name="Budak H."/>
            <person name="Gulick P.J."/>
            <person name="Galiba G."/>
            <person name="Kalapos B."/>
            <person name="Nelson D.R."/>
            <person name="Li P."/>
            <person name="You F.M."/>
            <person name="Luo M.C."/>
            <person name="Dvorak J."/>
        </authorList>
    </citation>
    <scope>NUCLEOTIDE SEQUENCE [LARGE SCALE GENOMIC DNA]</scope>
    <source>
        <strain evidence="2">cv. AL8/78</strain>
    </source>
</reference>
<evidence type="ECO:0000313" key="2">
    <source>
        <dbReference type="EnsemblPlants" id="AET2Gv20806600.29"/>
    </source>
</evidence>
<protein>
    <submittedName>
        <fullName evidence="2">Uncharacterized protein</fullName>
    </submittedName>
</protein>